<gene>
    <name evidence="7" type="ORF">Z520_05329</name>
</gene>
<evidence type="ECO:0000313" key="8">
    <source>
        <dbReference type="Proteomes" id="UP000053411"/>
    </source>
</evidence>
<dbReference type="FunFam" id="3.40.50.300:FF:000216">
    <property type="entry name" value="Type VII secretion ATPase EccA"/>
    <property type="match status" value="3"/>
</dbReference>
<dbReference type="InterPro" id="IPR041679">
    <property type="entry name" value="DNA2/NAM7-like_C"/>
</dbReference>
<keyword evidence="2" id="KW-0547">Nucleotide-binding</keyword>
<dbReference type="InterPro" id="IPR041627">
    <property type="entry name" value="AAA_lid_6"/>
</dbReference>
<feature type="region of interest" description="Disordered" evidence="5">
    <location>
        <begin position="2221"/>
        <end position="2242"/>
    </location>
</feature>
<name>A0A0D2KQ94_9EURO</name>
<dbReference type="CDD" id="cd22249">
    <property type="entry name" value="UDM1_RNF168_RNF169-like"/>
    <property type="match status" value="1"/>
</dbReference>
<dbReference type="VEuPathDB" id="FungiDB:Z520_05329"/>
<dbReference type="Gene3D" id="3.40.50.300">
    <property type="entry name" value="P-loop containing nucleotide triphosphate hydrolases"/>
    <property type="match status" value="5"/>
</dbReference>
<evidence type="ECO:0000256" key="5">
    <source>
        <dbReference type="SAM" id="MobiDB-lite"/>
    </source>
</evidence>
<evidence type="ECO:0000259" key="6">
    <source>
        <dbReference type="SMART" id="SM00382"/>
    </source>
</evidence>
<dbReference type="Gene3D" id="1.10.8.60">
    <property type="match status" value="2"/>
</dbReference>
<feature type="domain" description="AAA+ ATPase" evidence="6">
    <location>
        <begin position="473"/>
        <end position="793"/>
    </location>
</feature>
<dbReference type="OrthoDB" id="2423195at2759"/>
<comment type="similarity">
    <text evidence="1">Belongs to the CbxX/CfxQ family.</text>
</comment>
<dbReference type="PANTHER" id="PTHR43392">
    <property type="entry name" value="AAA-TYPE ATPASE FAMILY PROTEIN / ANKYRIN REPEAT FAMILY PROTEIN"/>
    <property type="match status" value="1"/>
</dbReference>
<reference evidence="7 8" key="1">
    <citation type="submission" date="2015-01" db="EMBL/GenBank/DDBJ databases">
        <title>The Genome Sequence of Fonsecaea multimorphosa CBS 102226.</title>
        <authorList>
            <consortium name="The Broad Institute Genomics Platform"/>
            <person name="Cuomo C."/>
            <person name="de Hoog S."/>
            <person name="Gorbushina A."/>
            <person name="Stielow B."/>
            <person name="Teixiera M."/>
            <person name="Abouelleil A."/>
            <person name="Chapman S.B."/>
            <person name="Priest M."/>
            <person name="Young S.K."/>
            <person name="Wortman J."/>
            <person name="Nusbaum C."/>
            <person name="Birren B."/>
        </authorList>
    </citation>
    <scope>NUCLEOTIDE SEQUENCE [LARGE SCALE GENOMIC DNA]</scope>
    <source>
        <strain evidence="7 8">CBS 102226</strain>
    </source>
</reference>
<sequence>MDPVRRSKLRGLYAKILAGKEQLGSKNAKQFLEAVISEEDPGMCIQRLNASATGLGSLRTALASDTSLPFLNGIFTSLIRYVQTPEVVTICGGYLVQQLASSIVEVEVTWNAYVEAAACGRLSEDALDALSSFLVEILSSQDAIPRIIEAGQNEKIRKRMLAHSTMDVRLRARKIAHIIEIIGGYKSATVNGPGGRHDNDFEDIHAIHIMPTAEELASKDPYLPRVQDMDNPQGATSLAAQVDRQFRLLREDMISDLREELGHIKAPNKSTVRKRLRVFSLSLAGALCDDKRQWSLQFECLIGLPQIDVLPPAKKKKFIKENTNYLKDDSVGCLMVADQFLSLATICRDEALLNHQPPILCLRIPESSVENVISKARSSLPVSFIQLNTPLFSYEPILKQLKAIRNIPLAEELFAGDKNCMVNEIDYKVNPSLQSILEQIEKDAVVRIDKVLSLSREIRLDKSQAQCFLAGARQKVCTIQGPPGTGKSFMGSLIAKSILHFSNEKILVVCYTHHALDQFLEELLDLGIPDSDIVRLGSTKKATIRAKPLSLQENPSSRKLTPIQFNMLQKARAAVTQKGRALRQAVARLQGTNFSKSEVLEHLEFRSEGPSFFEAFEVPLMEGKMTQVGKSGRTVDKFYLLDQWRRGKDAGIFQRSHGSRFPEVWNLKAAERFQIYEQWKREMMETVSELVCGAGEAYNKALAQVRAIYMEKDLEVMRQKRIIACTTTAAAKYVKHVQSVSPGVVLVEEAGEILESHILTAIGPDTKQLILVGDHKQLRPKISNYNLTVEKGEGYDLNRSLFERLVLEGFPHQVLVEQHRMRPELSAILRELTYPELCDAPKTKGRPDLRGCTDNLIFVDHRHPEVELADVREWGDGYTSSSKKNLFEGEMTWKCVRYLGQQGYRTDNIVVLTPYLGQLRLLMDLLSQSTDPVLNDLDSYDLVRAGLMPEASAAYEKPKIRLSTIVTDNFQGDESDIVIVCLTRSNTKNDIGFLFSPERVNVLLSRARNALIIIGNSETFMGSAKGGELWRKVLGIFKKGMHIYEGLPVRCQQHPAHKAILKLPDEFDEKCPDGGCNKPCETTLNCGVHKCPQRCHQLFDHSKIPCQQILEIRCKNDHLELRKCHQLSRGKCSQCKDAEEREQRRLKHDLDIQERRTRLDALHADRMEKIDQQIQSARDVEEERQLQEDREKALQQRQRDLEDLQQSLSQEPPSHVAEPTTSTTGEKPGAPRTPLPKDQVRPSQPPNITWPEPPPTPEDSPEFEWQRQKRVENATNDAIDAIMAMAGLKEVKIKILAIKAKTDIVKRQKTDMKKERLGMVMLGNPGTGKTTVARHYAKFLTSVGALRGSGFVEATGSSLANEGVAGTKKHIESLMKSGGGVFFLDEAYQLTSGNSFGGGAVLDFLLAEIEERIGSIVFVFAGYTKEMEKFFEHNPGLDSRLPHRLVFADYSNVELLTMLEKYVDQKYAARASFEDGPRGLYARILVDRLGANRGRPGFGNARSLHNTWSRVSERQAQRLVKERKDGLSPDDLFFSKEDLIGPQPKGVIQTSAAWRELQSMVGLKQVKESINTLVGGVEKNYHRELAGKPPIQVSLNRIFIGNPGTGKTSVGRLYAAILAELGLLSKNEVVLKLPSDFVGAHLGESEKNTKAILRTSEGKVLLIDEAYGLFAGGGVGKGQADIYKAAVIDTIVGEVQNTPGEDRCVLLLGYEDKMKEMLDNSNPGLARRFPISEAFHFDDFGDEELRQILDFKLKKQGLDATDEAKDVCIGILSKTRDRPNFGNAGEVENLIGRAKAHHQARSQSSSMDNEDPDVLFLPQDFDPDFNRASRSGSICSQIFGNLVGAQEWTGKFERLQRMALNMKGRGQDPKDHIAFNWIFKGPPGTGKTTVAQKVAEFYYEIGILSTKEYVECSASDLIAQYVGQSGPKTREVLTKALGKVLFIDEAYRLSDGPFGKEAVDELVDCVTKPQFKGKVVIILAGYSNDIDRLLNVNRGLASRFPEELIFEPLKPDSCLELLEKELGMLGVMMSPACRAASSRTHSQLVQVIDELTKLPSWGNARDIITISKKLIALAFEGAEDSFEPLVATEVDILKELSELLTIRKDREANKAMYDPSPVFQMQDDHSASKPSLSPNINASDNTAILENVISADHLAPTEESEPPNANHRDPGVSDATWTQLQRDIAAQLAAQNAYQATVLDHERTIMELETSSNESASKIAELEHDTSASQKDQETVNELKRKREEERLQQLDIKRRKREKEETLRRIKEAEEARKKCEAEAQKKLKMMGVCVAGFRWVKQNGGYRCAGGSHFVTDSQLGLAFS</sequence>
<dbReference type="InterPro" id="IPR000641">
    <property type="entry name" value="CbxX/CfxQ"/>
</dbReference>
<evidence type="ECO:0000256" key="2">
    <source>
        <dbReference type="ARBA" id="ARBA00022741"/>
    </source>
</evidence>
<evidence type="ECO:0000256" key="4">
    <source>
        <dbReference type="ARBA" id="ARBA00022840"/>
    </source>
</evidence>
<dbReference type="GeneID" id="27711075"/>
<dbReference type="CDD" id="cd17936">
    <property type="entry name" value="EEXXEc_NFX1"/>
    <property type="match status" value="1"/>
</dbReference>
<dbReference type="EMBL" id="KN848070">
    <property type="protein sequence ID" value="KIX98868.1"/>
    <property type="molecule type" value="Genomic_DNA"/>
</dbReference>
<dbReference type="Pfam" id="PF17866">
    <property type="entry name" value="AAA_lid_6"/>
    <property type="match status" value="1"/>
</dbReference>
<keyword evidence="3" id="KW-0347">Helicase</keyword>
<dbReference type="InterPro" id="IPR003959">
    <property type="entry name" value="ATPase_AAA_core"/>
</dbReference>
<dbReference type="Pfam" id="PF13087">
    <property type="entry name" value="AAA_12"/>
    <property type="match status" value="1"/>
</dbReference>
<dbReference type="STRING" id="1442371.A0A0D2KQ94"/>
<dbReference type="Pfam" id="PF00004">
    <property type="entry name" value="AAA"/>
    <property type="match status" value="3"/>
</dbReference>
<keyword evidence="8" id="KW-1185">Reference proteome</keyword>
<dbReference type="InterPro" id="IPR050773">
    <property type="entry name" value="CbxX/CfxQ_RuBisCO_ESX"/>
</dbReference>
<feature type="compositionally biased region" description="Basic and acidic residues" evidence="5">
    <location>
        <begin position="1178"/>
        <end position="1202"/>
    </location>
</feature>
<dbReference type="FunFam" id="1.10.8.60:FF:000160">
    <property type="entry name" value="WGS project CABT00000000 data, contig 2.55"/>
    <property type="match status" value="1"/>
</dbReference>
<dbReference type="InterPro" id="IPR027417">
    <property type="entry name" value="P-loop_NTPase"/>
</dbReference>
<proteinExistence type="inferred from homology"/>
<dbReference type="CDD" id="cd06008">
    <property type="entry name" value="NF-X1-zinc-finger"/>
    <property type="match status" value="1"/>
</dbReference>
<dbReference type="InterPro" id="IPR041677">
    <property type="entry name" value="DNA2/NAM7_AAA_11"/>
</dbReference>
<protein>
    <recommendedName>
        <fullName evidence="6">AAA+ ATPase domain-containing protein</fullName>
    </recommendedName>
</protein>
<evidence type="ECO:0000256" key="1">
    <source>
        <dbReference type="ARBA" id="ARBA00010378"/>
    </source>
</evidence>
<dbReference type="PRINTS" id="PR00819">
    <property type="entry name" value="CBXCFQXSUPER"/>
</dbReference>
<dbReference type="CDD" id="cd00009">
    <property type="entry name" value="AAA"/>
    <property type="match status" value="2"/>
</dbReference>
<dbReference type="FunFam" id="3.40.50.300:FF:001660">
    <property type="entry name" value="NF-X1 finger and helicase protein, putative"/>
    <property type="match status" value="1"/>
</dbReference>
<dbReference type="SUPFAM" id="SSF52540">
    <property type="entry name" value="P-loop containing nucleoside triphosphate hydrolases"/>
    <property type="match status" value="4"/>
</dbReference>
<dbReference type="Proteomes" id="UP000053411">
    <property type="component" value="Unassembled WGS sequence"/>
</dbReference>
<feature type="domain" description="AAA+ ATPase" evidence="6">
    <location>
        <begin position="1873"/>
        <end position="2010"/>
    </location>
</feature>
<feature type="compositionally biased region" description="Polar residues" evidence="5">
    <location>
        <begin position="2128"/>
        <end position="2138"/>
    </location>
</feature>
<dbReference type="Pfam" id="PF13086">
    <property type="entry name" value="AAA_11"/>
    <property type="match status" value="1"/>
</dbReference>
<evidence type="ECO:0000313" key="7">
    <source>
        <dbReference type="EMBL" id="KIX98868.1"/>
    </source>
</evidence>
<keyword evidence="4" id="KW-0067">ATP-binding</keyword>
<dbReference type="InterPro" id="IPR047187">
    <property type="entry name" value="SF1_C_Upf1"/>
</dbReference>
<accession>A0A0D2KQ94</accession>
<evidence type="ECO:0000256" key="3">
    <source>
        <dbReference type="ARBA" id="ARBA00022806"/>
    </source>
</evidence>
<feature type="region of interest" description="Disordered" evidence="5">
    <location>
        <begin position="1175"/>
        <end position="1265"/>
    </location>
</feature>
<dbReference type="InterPro" id="IPR003593">
    <property type="entry name" value="AAA+_ATPase"/>
</dbReference>
<feature type="domain" description="AAA+ ATPase" evidence="6">
    <location>
        <begin position="1315"/>
        <end position="1447"/>
    </location>
</feature>
<dbReference type="PANTHER" id="PTHR43392:SF2">
    <property type="entry name" value="AAA-TYPE ATPASE FAMILY PROTEIN _ ANKYRIN REPEAT FAMILY PROTEIN"/>
    <property type="match status" value="1"/>
</dbReference>
<dbReference type="GO" id="GO:0016887">
    <property type="term" value="F:ATP hydrolysis activity"/>
    <property type="evidence" value="ECO:0007669"/>
    <property type="project" value="InterPro"/>
</dbReference>
<dbReference type="GO" id="GO:0005524">
    <property type="term" value="F:ATP binding"/>
    <property type="evidence" value="ECO:0007669"/>
    <property type="project" value="UniProtKB-KW"/>
</dbReference>
<keyword evidence="3" id="KW-0378">Hydrolase</keyword>
<feature type="domain" description="AAA+ ATPase" evidence="6">
    <location>
        <begin position="1594"/>
        <end position="1741"/>
    </location>
</feature>
<dbReference type="RefSeq" id="XP_016632991.1">
    <property type="nucleotide sequence ID" value="XM_016775832.1"/>
</dbReference>
<dbReference type="CDD" id="cd18808">
    <property type="entry name" value="SF1_C_Upf1"/>
    <property type="match status" value="1"/>
</dbReference>
<dbReference type="GO" id="GO:0004386">
    <property type="term" value="F:helicase activity"/>
    <property type="evidence" value="ECO:0007669"/>
    <property type="project" value="InterPro"/>
</dbReference>
<organism evidence="7 8">
    <name type="scientific">Fonsecaea multimorphosa CBS 102226</name>
    <dbReference type="NCBI Taxonomy" id="1442371"/>
    <lineage>
        <taxon>Eukaryota</taxon>
        <taxon>Fungi</taxon>
        <taxon>Dikarya</taxon>
        <taxon>Ascomycota</taxon>
        <taxon>Pezizomycotina</taxon>
        <taxon>Eurotiomycetes</taxon>
        <taxon>Chaetothyriomycetidae</taxon>
        <taxon>Chaetothyriales</taxon>
        <taxon>Herpotrichiellaceae</taxon>
        <taxon>Fonsecaea</taxon>
    </lineage>
</organism>
<feature type="region of interest" description="Disordered" evidence="5">
    <location>
        <begin position="2113"/>
        <end position="2138"/>
    </location>
</feature>
<dbReference type="SMART" id="SM00382">
    <property type="entry name" value="AAA"/>
    <property type="match status" value="4"/>
</dbReference>